<feature type="transmembrane region" description="Helical" evidence="1">
    <location>
        <begin position="394"/>
        <end position="417"/>
    </location>
</feature>
<feature type="transmembrane region" description="Helical" evidence="1">
    <location>
        <begin position="364"/>
        <end position="388"/>
    </location>
</feature>
<dbReference type="GeneID" id="77471569"/>
<keyword evidence="1" id="KW-0472">Membrane</keyword>
<feature type="transmembrane region" description="Helical" evidence="1">
    <location>
        <begin position="283"/>
        <end position="304"/>
    </location>
</feature>
<reference evidence="3" key="1">
    <citation type="submission" date="2018-03" db="EMBL/GenBank/DDBJ databases">
        <title>Lachnoclostridium SNUG30370 gen.nov., sp.nov., isolated from human faeces.</title>
        <authorList>
            <person name="Seo B."/>
            <person name="Jeon K."/>
            <person name="Ko G."/>
        </authorList>
    </citation>
    <scope>NUCLEOTIDE SEQUENCE [LARGE SCALE GENOMIC DNA]</scope>
    <source>
        <strain evidence="3">SNUG30370</strain>
    </source>
</reference>
<dbReference type="RefSeq" id="WP_106988566.1">
    <property type="nucleotide sequence ID" value="NZ_PYLP01000017.1"/>
</dbReference>
<feature type="transmembrane region" description="Helical" evidence="1">
    <location>
        <begin position="229"/>
        <end position="250"/>
    </location>
</feature>
<comment type="caution">
    <text evidence="2">The sequence shown here is derived from an EMBL/GenBank/DDBJ whole genome shotgun (WGS) entry which is preliminary data.</text>
</comment>
<evidence type="ECO:0000313" key="3">
    <source>
        <dbReference type="Proteomes" id="UP000241201"/>
    </source>
</evidence>
<feature type="transmembrane region" description="Helical" evidence="1">
    <location>
        <begin position="66"/>
        <end position="87"/>
    </location>
</feature>
<proteinExistence type="predicted"/>
<keyword evidence="1" id="KW-1133">Transmembrane helix</keyword>
<sequence length="431" mass="48788">MGTFKFSIRMLVKDYKKSLFYGITLIFAVTVCFVFFNIINNPDLADQAIAKSGGTWNEVQMPFSSILSFLIICFCCFMIFFANNFFLSRKTTELAIMAMSGSGYINSTMYVLYQTFTLLILATPLGILIGRCVVPFSNAYMYQMLDVSKDPSIIPGEAYLYSFILVAIVLSMICVLTAGFLHKNDIQTLLSQEKEMKVKKNTKKSVSLVFFGIYIFGIVMMFMNPHEPTAYIAPTLVGLSGAVGVIRYVLPDVVRNLKRGIFLTKRYVLISISNLNYSIQRSLLLFSLMTIAVTGMLAILASNIHSPREFTTGVIGYVVVIVLLVVSIIYKLSMEAMTRKTLFLNLWKIGYTKKELNKIVRQEVISYYFVLILIPLIYIVFISGRFIYYGDMSFQFVFVYILSYVIPIIISGFITYVQYIDAVVKPIKGGK</sequence>
<organism evidence="2 3">
    <name type="scientific">Faecalibacillus faecis</name>
    <dbReference type="NCBI Taxonomy" id="1982628"/>
    <lineage>
        <taxon>Bacteria</taxon>
        <taxon>Bacillati</taxon>
        <taxon>Bacillota</taxon>
        <taxon>Erysipelotrichia</taxon>
        <taxon>Erysipelotrichales</taxon>
        <taxon>Coprobacillaceae</taxon>
        <taxon>Faecalibacillus</taxon>
    </lineage>
</organism>
<feature type="transmembrane region" description="Helical" evidence="1">
    <location>
        <begin position="20"/>
        <end position="39"/>
    </location>
</feature>
<dbReference type="PANTHER" id="PTHR46795:SF3">
    <property type="entry name" value="ABC TRANSPORTER PERMEASE"/>
    <property type="match status" value="1"/>
</dbReference>
<feature type="transmembrane region" description="Helical" evidence="1">
    <location>
        <begin position="206"/>
        <end position="223"/>
    </location>
</feature>
<evidence type="ECO:0000313" key="2">
    <source>
        <dbReference type="EMBL" id="PST38146.1"/>
    </source>
</evidence>
<dbReference type="AlphaFoldDB" id="A0A2T3FS93"/>
<dbReference type="EMBL" id="PYLP01000017">
    <property type="protein sequence ID" value="PST38146.1"/>
    <property type="molecule type" value="Genomic_DNA"/>
</dbReference>
<feature type="transmembrane region" description="Helical" evidence="1">
    <location>
        <begin position="310"/>
        <end position="330"/>
    </location>
</feature>
<protein>
    <submittedName>
        <fullName evidence="2">ABC transporter permease</fullName>
    </submittedName>
</protein>
<evidence type="ECO:0000256" key="1">
    <source>
        <dbReference type="SAM" id="Phobius"/>
    </source>
</evidence>
<feature type="transmembrane region" description="Helical" evidence="1">
    <location>
        <begin position="108"/>
        <end position="138"/>
    </location>
</feature>
<accession>A0A2T3FS93</accession>
<keyword evidence="3" id="KW-1185">Reference proteome</keyword>
<feature type="transmembrane region" description="Helical" evidence="1">
    <location>
        <begin position="158"/>
        <end position="181"/>
    </location>
</feature>
<dbReference type="PANTHER" id="PTHR46795">
    <property type="entry name" value="ABC TRANSPORTER PERMEASE-RELATED-RELATED"/>
    <property type="match status" value="1"/>
</dbReference>
<name>A0A2T3FS93_9FIRM</name>
<gene>
    <name evidence="2" type="ORF">C7U55_10760</name>
</gene>
<keyword evidence="1" id="KW-0812">Transmembrane</keyword>
<dbReference type="Proteomes" id="UP000241201">
    <property type="component" value="Unassembled WGS sequence"/>
</dbReference>
<dbReference type="InterPro" id="IPR052536">
    <property type="entry name" value="ABC-4_Integral_Memb_Prot"/>
</dbReference>